<evidence type="ECO:0000313" key="7">
    <source>
        <dbReference type="EMBL" id="QCT69944.1"/>
    </source>
</evidence>
<reference evidence="7 8" key="1">
    <citation type="submission" date="2018-05" db="EMBL/GenBank/DDBJ databases">
        <title>Genome comparison of Eubacterium sp.</title>
        <authorList>
            <person name="Feng Y."/>
            <person name="Sanchez-Andrea I."/>
            <person name="Stams A.J.M."/>
            <person name="De Vos W.M."/>
        </authorList>
    </citation>
    <scope>NUCLEOTIDE SEQUENCE [LARGE SCALE GENOMIC DNA]</scope>
    <source>
        <strain evidence="7 8">YI</strain>
    </source>
</reference>
<dbReference type="AlphaFoldDB" id="A0A4P9C3Z6"/>
<keyword evidence="3" id="KW-0032">Aminotransferase</keyword>
<evidence type="ECO:0008006" key="9">
    <source>
        <dbReference type="Google" id="ProtNLM"/>
    </source>
</evidence>
<dbReference type="Gene3D" id="3.90.1150.10">
    <property type="entry name" value="Aspartate Aminotransferase, domain 1"/>
    <property type="match status" value="1"/>
</dbReference>
<dbReference type="PANTHER" id="PTHR43206">
    <property type="entry name" value="AMINOTRANSFERASE"/>
    <property type="match status" value="1"/>
</dbReference>
<accession>A0A4P9C3Z6</accession>
<evidence type="ECO:0000256" key="1">
    <source>
        <dbReference type="ARBA" id="ARBA00001933"/>
    </source>
</evidence>
<evidence type="ECO:0000313" key="8">
    <source>
        <dbReference type="Proteomes" id="UP000218387"/>
    </source>
</evidence>
<gene>
    <name evidence="7" type="ORF">CPZ25_001005</name>
</gene>
<evidence type="ECO:0000256" key="4">
    <source>
        <dbReference type="ARBA" id="ARBA00022679"/>
    </source>
</evidence>
<evidence type="ECO:0000256" key="6">
    <source>
        <dbReference type="RuleBase" id="RU003560"/>
    </source>
</evidence>
<keyword evidence="4" id="KW-0808">Transferase</keyword>
<dbReference type="RefSeq" id="WP_096919394.1">
    <property type="nucleotide sequence ID" value="NZ_CP029487.1"/>
</dbReference>
<name>A0A4P9C3Z6_EUBML</name>
<dbReference type="GO" id="GO:0030170">
    <property type="term" value="F:pyridoxal phosphate binding"/>
    <property type="evidence" value="ECO:0007669"/>
    <property type="project" value="InterPro"/>
</dbReference>
<dbReference type="KEGG" id="emt:CPZ25_001005"/>
<dbReference type="EMBL" id="CP029487">
    <property type="protein sequence ID" value="QCT69944.1"/>
    <property type="molecule type" value="Genomic_DNA"/>
</dbReference>
<organism evidence="7 8">
    <name type="scientific">Eubacterium maltosivorans</name>
    <dbReference type="NCBI Taxonomy" id="2041044"/>
    <lineage>
        <taxon>Bacteria</taxon>
        <taxon>Bacillati</taxon>
        <taxon>Bacillota</taxon>
        <taxon>Clostridia</taxon>
        <taxon>Eubacteriales</taxon>
        <taxon>Eubacteriaceae</taxon>
        <taxon>Eubacterium</taxon>
    </lineage>
</organism>
<dbReference type="InterPro" id="IPR015424">
    <property type="entry name" value="PyrdxlP-dep_Trfase"/>
</dbReference>
<dbReference type="Pfam" id="PF00202">
    <property type="entry name" value="Aminotran_3"/>
    <property type="match status" value="1"/>
</dbReference>
<dbReference type="InterPro" id="IPR015422">
    <property type="entry name" value="PyrdxlP-dep_Trfase_small"/>
</dbReference>
<evidence type="ECO:0000256" key="5">
    <source>
        <dbReference type="ARBA" id="ARBA00022898"/>
    </source>
</evidence>
<dbReference type="GO" id="GO:0008483">
    <property type="term" value="F:transaminase activity"/>
    <property type="evidence" value="ECO:0007669"/>
    <property type="project" value="UniProtKB-KW"/>
</dbReference>
<dbReference type="SUPFAM" id="SSF53383">
    <property type="entry name" value="PLP-dependent transferases"/>
    <property type="match status" value="1"/>
</dbReference>
<evidence type="ECO:0000256" key="3">
    <source>
        <dbReference type="ARBA" id="ARBA00022576"/>
    </source>
</evidence>
<protein>
    <recommendedName>
        <fullName evidence="9">Aminotransferase class III-fold pyridoxal phosphate-dependent enzyme</fullName>
    </recommendedName>
</protein>
<dbReference type="InterPro" id="IPR005814">
    <property type="entry name" value="Aminotrans_3"/>
</dbReference>
<keyword evidence="8" id="KW-1185">Reference proteome</keyword>
<dbReference type="GO" id="GO:0009450">
    <property type="term" value="P:gamma-aminobutyric acid catabolic process"/>
    <property type="evidence" value="ECO:0007669"/>
    <property type="project" value="TreeGrafter"/>
</dbReference>
<dbReference type="InterPro" id="IPR015421">
    <property type="entry name" value="PyrdxlP-dep_Trfase_major"/>
</dbReference>
<dbReference type="PANTHER" id="PTHR43206:SF1">
    <property type="entry name" value="4-AMINOBUTYRATE AMINOTRANSFERASE, MITOCHONDRIAL"/>
    <property type="match status" value="1"/>
</dbReference>
<dbReference type="Proteomes" id="UP000218387">
    <property type="component" value="Chromosome"/>
</dbReference>
<evidence type="ECO:0000256" key="2">
    <source>
        <dbReference type="ARBA" id="ARBA00008954"/>
    </source>
</evidence>
<dbReference type="Gene3D" id="3.40.640.10">
    <property type="entry name" value="Type I PLP-dependent aspartate aminotransferase-like (Major domain)"/>
    <property type="match status" value="1"/>
</dbReference>
<proteinExistence type="inferred from homology"/>
<comment type="similarity">
    <text evidence="2 6">Belongs to the class-III pyridoxal-phosphate-dependent aminotransferase family.</text>
</comment>
<keyword evidence="5 6" id="KW-0663">Pyridoxal phosphate</keyword>
<dbReference type="PIRSF" id="PIRSF000521">
    <property type="entry name" value="Transaminase_4ab_Lys_Orn"/>
    <property type="match status" value="1"/>
</dbReference>
<sequence>MSKNETKKMFNAELTDSFDGIVDISKGSLQTLTDTDENMYLSFYTDSLLWSCGYNNPTINRDINAMVKDYQRENKPVDLASLLSDLDAQLKPHLPKKLAVTYFSSENPYPRLLKALSSKRGKTEFLCLEKLPGLFPEEFAGQIYSFEELIADDPKVNIDGIKNTVFPELKTIKLILKKHRSALAGCIINPIITSDASIAKKDLLEPVLDLLAKFNIPIIWDDSTAGFYRTGPIFSYKLYDIQPDVLVYNGSLYNHRSVHFVSMTKRINKLFAIQESRVVLEDVPNYIMLKVVLGFMESSNLSKKIQALGTRFQGKLRALEANCGRKFSIKGKGLILFIDFKKESVADSFVQFMKEKGILVKKFAAVPQFVMIYPPLIITEKNIDEIVENFKRFFNQPA</sequence>
<comment type="cofactor">
    <cofactor evidence="1">
        <name>pyridoxal 5'-phosphate</name>
        <dbReference type="ChEBI" id="CHEBI:597326"/>
    </cofactor>
</comment>